<evidence type="ECO:0000313" key="5">
    <source>
        <dbReference type="WBParaSite" id="SVE_1616000.1"/>
    </source>
</evidence>
<dbReference type="SUPFAM" id="SSF56436">
    <property type="entry name" value="C-type lectin-like"/>
    <property type="match status" value="1"/>
</dbReference>
<dbReference type="SMART" id="SM00034">
    <property type="entry name" value="CLECT"/>
    <property type="match status" value="1"/>
</dbReference>
<dbReference type="PANTHER" id="PTHR22803">
    <property type="entry name" value="MANNOSE, PHOSPHOLIPASE, LECTIN RECEPTOR RELATED"/>
    <property type="match status" value="1"/>
</dbReference>
<dbReference type="InterPro" id="IPR016186">
    <property type="entry name" value="C-type_lectin-like/link_sf"/>
</dbReference>
<dbReference type="Proteomes" id="UP000035680">
    <property type="component" value="Unassembled WGS sequence"/>
</dbReference>
<keyword evidence="1" id="KW-1015">Disulfide bond</keyword>
<evidence type="ECO:0000256" key="2">
    <source>
        <dbReference type="SAM" id="SignalP"/>
    </source>
</evidence>
<keyword evidence="2" id="KW-0732">Signal</keyword>
<dbReference type="Pfam" id="PF00059">
    <property type="entry name" value="Lectin_C"/>
    <property type="match status" value="1"/>
</dbReference>
<dbReference type="WBParaSite" id="SVE_1616000.1">
    <property type="protein sequence ID" value="SVE_1616000.1"/>
    <property type="gene ID" value="SVE_1616000"/>
</dbReference>
<dbReference type="AlphaFoldDB" id="A0A0K0FUZ6"/>
<evidence type="ECO:0000256" key="1">
    <source>
        <dbReference type="ARBA" id="ARBA00023157"/>
    </source>
</evidence>
<dbReference type="InterPro" id="IPR018378">
    <property type="entry name" value="C-type_lectin_CS"/>
</dbReference>
<sequence length="246" mass="29091">MILIVSIIFVFLINFINGTFYECSQFKGNFPAEIRCLRQKLTLCEKNFNVTLNSYNNGKYKNVSSNSCCTKLKEDLEYSVDEKIKDVENKFKDKIDILIETYEHKLKLLNIKIENDHIENERYIKLMTKKVHYLNNSEYIFIEDKVSWYAAEHSCSKWNGHLVSFISEEENDFIRKIHKTVIWTGLNDIQNEGDFVYSDNTKPKFVIWKKGAPDNKEHNENCVEQDSSGRLNDIFCFMARPYICKR</sequence>
<dbReference type="PROSITE" id="PS00615">
    <property type="entry name" value="C_TYPE_LECTIN_1"/>
    <property type="match status" value="1"/>
</dbReference>
<dbReference type="STRING" id="75913.A0A0K0FUZ6"/>
<name>A0A0K0FUZ6_STRVS</name>
<dbReference type="InterPro" id="IPR016187">
    <property type="entry name" value="CTDL_fold"/>
</dbReference>
<protein>
    <submittedName>
        <fullName evidence="5">C-type lectin domain-containing protein</fullName>
    </submittedName>
</protein>
<dbReference type="InterPro" id="IPR001304">
    <property type="entry name" value="C-type_lectin-like"/>
</dbReference>
<reference evidence="4" key="1">
    <citation type="submission" date="2014-07" db="EMBL/GenBank/DDBJ databases">
        <authorList>
            <person name="Martin A.A"/>
            <person name="De Silva N."/>
        </authorList>
    </citation>
    <scope>NUCLEOTIDE SEQUENCE</scope>
</reference>
<reference evidence="5" key="2">
    <citation type="submission" date="2015-08" db="UniProtKB">
        <authorList>
            <consortium name="WormBaseParasite"/>
        </authorList>
    </citation>
    <scope>IDENTIFICATION</scope>
</reference>
<evidence type="ECO:0000313" key="4">
    <source>
        <dbReference type="Proteomes" id="UP000035680"/>
    </source>
</evidence>
<dbReference type="InterPro" id="IPR050111">
    <property type="entry name" value="C-type_lectin/snaclec_domain"/>
</dbReference>
<feature type="signal peptide" evidence="2">
    <location>
        <begin position="1"/>
        <end position="18"/>
    </location>
</feature>
<evidence type="ECO:0000259" key="3">
    <source>
        <dbReference type="PROSITE" id="PS50041"/>
    </source>
</evidence>
<dbReference type="PROSITE" id="PS50041">
    <property type="entry name" value="C_TYPE_LECTIN_2"/>
    <property type="match status" value="1"/>
</dbReference>
<feature type="domain" description="C-type lectin" evidence="3">
    <location>
        <begin position="134"/>
        <end position="245"/>
    </location>
</feature>
<proteinExistence type="predicted"/>
<dbReference type="Gene3D" id="3.10.100.10">
    <property type="entry name" value="Mannose-Binding Protein A, subunit A"/>
    <property type="match status" value="1"/>
</dbReference>
<organism evidence="4 5">
    <name type="scientific">Strongyloides venezuelensis</name>
    <name type="common">Threadworm</name>
    <dbReference type="NCBI Taxonomy" id="75913"/>
    <lineage>
        <taxon>Eukaryota</taxon>
        <taxon>Metazoa</taxon>
        <taxon>Ecdysozoa</taxon>
        <taxon>Nematoda</taxon>
        <taxon>Chromadorea</taxon>
        <taxon>Rhabditida</taxon>
        <taxon>Tylenchina</taxon>
        <taxon>Panagrolaimomorpha</taxon>
        <taxon>Strongyloidoidea</taxon>
        <taxon>Strongyloididae</taxon>
        <taxon>Strongyloides</taxon>
    </lineage>
</organism>
<feature type="chain" id="PRO_5005330184" evidence="2">
    <location>
        <begin position="19"/>
        <end position="246"/>
    </location>
</feature>
<keyword evidence="4" id="KW-1185">Reference proteome</keyword>
<accession>A0A0K0FUZ6</accession>